<evidence type="ECO:0000256" key="5">
    <source>
        <dbReference type="SAM" id="SignalP"/>
    </source>
</evidence>
<keyword evidence="4" id="KW-1133">Transmembrane helix</keyword>
<feature type="region of interest" description="Disordered" evidence="3">
    <location>
        <begin position="84"/>
        <end position="110"/>
    </location>
</feature>
<feature type="chain" id="PRO_5026879823" evidence="5">
    <location>
        <begin position="31"/>
        <end position="260"/>
    </location>
</feature>
<evidence type="ECO:0000313" key="8">
    <source>
        <dbReference type="RefSeq" id="XP_030767773.1"/>
    </source>
</evidence>
<keyword evidence="2" id="KW-0175">Coiled coil</keyword>
<name>A0A6J2YUI0_SITOR</name>
<dbReference type="Pfam" id="PF00020">
    <property type="entry name" value="TNFR_c6"/>
    <property type="match status" value="1"/>
</dbReference>
<dbReference type="PROSITE" id="PS50050">
    <property type="entry name" value="TNFR_NGFR_2"/>
    <property type="match status" value="1"/>
</dbReference>
<dbReference type="Gene3D" id="2.10.50.10">
    <property type="entry name" value="Tumor Necrosis Factor Receptor, subunit A, domain 2"/>
    <property type="match status" value="1"/>
</dbReference>
<feature type="repeat" description="TNFR-Cys" evidence="1">
    <location>
        <begin position="32"/>
        <end position="70"/>
    </location>
</feature>
<sequence>MAELKALGVMKHVSTPCLLLVTVIASSVLASICPEKQYLNAELQVCTNCSNCTHGTVVLKPCEMHKDTICGPISALSELFTGNSGNPHRHHNDRHRHHEKHRKEDKKRYEDELRSRAVASVALEVSSSEAPFSSTETLVWDWQAIALTSAVFAVILFFLVVTMYSLHQARQWRRLKENFEADVEELSARLSLMAATSTEKCELLDGHHGFGGTTPPVDSSYLSSRCVYLEQLLSVRQEDEKNRISKPRGNVYIEENKPKK</sequence>
<dbReference type="RefSeq" id="XP_030767773.1">
    <property type="nucleotide sequence ID" value="XM_030911913.1"/>
</dbReference>
<dbReference type="InParanoid" id="A0A6J2YUI0"/>
<keyword evidence="7" id="KW-1185">Reference proteome</keyword>
<evidence type="ECO:0000256" key="2">
    <source>
        <dbReference type="SAM" id="Coils"/>
    </source>
</evidence>
<comment type="caution">
    <text evidence="1">Lacks conserved residue(s) required for the propagation of feature annotation.</text>
</comment>
<dbReference type="GeneID" id="115891461"/>
<proteinExistence type="predicted"/>
<dbReference type="CTD" id="32849"/>
<gene>
    <name evidence="8" type="primary">LOC115891461</name>
</gene>
<feature type="signal peptide" evidence="5">
    <location>
        <begin position="1"/>
        <end position="30"/>
    </location>
</feature>
<feature type="domain" description="TNFR-Cys" evidence="6">
    <location>
        <begin position="32"/>
        <end position="70"/>
    </location>
</feature>
<feature type="disulfide bond" evidence="1">
    <location>
        <begin position="52"/>
        <end position="70"/>
    </location>
</feature>
<evidence type="ECO:0000313" key="7">
    <source>
        <dbReference type="Proteomes" id="UP000504635"/>
    </source>
</evidence>
<dbReference type="AlphaFoldDB" id="A0A6J2YUI0"/>
<dbReference type="SMART" id="SM00208">
    <property type="entry name" value="TNFR"/>
    <property type="match status" value="1"/>
</dbReference>
<keyword evidence="5" id="KW-0732">Signal</keyword>
<evidence type="ECO:0000259" key="6">
    <source>
        <dbReference type="PROSITE" id="PS50050"/>
    </source>
</evidence>
<keyword evidence="8" id="KW-0675">Receptor</keyword>
<accession>A0A6J2YUI0</accession>
<dbReference type="InterPro" id="IPR001368">
    <property type="entry name" value="TNFR/NGFR_Cys_rich_reg"/>
</dbReference>
<evidence type="ECO:0000256" key="3">
    <source>
        <dbReference type="SAM" id="MobiDB-lite"/>
    </source>
</evidence>
<dbReference type="OrthoDB" id="6126731at2759"/>
<dbReference type="Proteomes" id="UP000504635">
    <property type="component" value="Unplaced"/>
</dbReference>
<keyword evidence="1" id="KW-1015">Disulfide bond</keyword>
<protein>
    <submittedName>
        <fullName evidence="8">Tumor necrosis factor receptor superfamily member wengen</fullName>
    </submittedName>
</protein>
<dbReference type="KEGG" id="soy:115891461"/>
<reference evidence="8" key="1">
    <citation type="submission" date="2025-08" db="UniProtKB">
        <authorList>
            <consortium name="RefSeq"/>
        </authorList>
    </citation>
    <scope>IDENTIFICATION</scope>
    <source>
        <tissue evidence="8">Gonads</tissue>
    </source>
</reference>
<organism evidence="7 8">
    <name type="scientific">Sitophilus oryzae</name>
    <name type="common">Rice weevil</name>
    <name type="synonym">Curculio oryzae</name>
    <dbReference type="NCBI Taxonomy" id="7048"/>
    <lineage>
        <taxon>Eukaryota</taxon>
        <taxon>Metazoa</taxon>
        <taxon>Ecdysozoa</taxon>
        <taxon>Arthropoda</taxon>
        <taxon>Hexapoda</taxon>
        <taxon>Insecta</taxon>
        <taxon>Pterygota</taxon>
        <taxon>Neoptera</taxon>
        <taxon>Endopterygota</taxon>
        <taxon>Coleoptera</taxon>
        <taxon>Polyphaga</taxon>
        <taxon>Cucujiformia</taxon>
        <taxon>Curculionidae</taxon>
        <taxon>Dryophthorinae</taxon>
        <taxon>Sitophilus</taxon>
    </lineage>
</organism>
<feature type="coiled-coil region" evidence="2">
    <location>
        <begin position="169"/>
        <end position="196"/>
    </location>
</feature>
<feature type="disulfide bond" evidence="1">
    <location>
        <begin position="49"/>
        <end position="62"/>
    </location>
</feature>
<evidence type="ECO:0000256" key="4">
    <source>
        <dbReference type="SAM" id="Phobius"/>
    </source>
</evidence>
<feature type="transmembrane region" description="Helical" evidence="4">
    <location>
        <begin position="142"/>
        <end position="166"/>
    </location>
</feature>
<feature type="compositionally biased region" description="Basic residues" evidence="3">
    <location>
        <begin position="87"/>
        <end position="105"/>
    </location>
</feature>
<keyword evidence="4" id="KW-0472">Membrane</keyword>
<dbReference type="PROSITE" id="PS00652">
    <property type="entry name" value="TNFR_NGFR_1"/>
    <property type="match status" value="1"/>
</dbReference>
<dbReference type="FunCoup" id="A0A6J2YUI0">
    <property type="interactions" value="125"/>
</dbReference>
<evidence type="ECO:0000256" key="1">
    <source>
        <dbReference type="PROSITE-ProRule" id="PRU00206"/>
    </source>
</evidence>
<keyword evidence="4" id="KW-0812">Transmembrane</keyword>